<dbReference type="GO" id="GO:0016020">
    <property type="term" value="C:membrane"/>
    <property type="evidence" value="ECO:0007669"/>
    <property type="project" value="UniProtKB-SubCell"/>
</dbReference>
<feature type="transmembrane region" description="Helical" evidence="5">
    <location>
        <begin position="65"/>
        <end position="87"/>
    </location>
</feature>
<dbReference type="InterPro" id="IPR018499">
    <property type="entry name" value="Tetraspanin/Peripherin"/>
</dbReference>
<organism evidence="8">
    <name type="scientific">Enterobius vermicularis</name>
    <name type="common">Human pinworm</name>
    <dbReference type="NCBI Taxonomy" id="51028"/>
    <lineage>
        <taxon>Eukaryota</taxon>
        <taxon>Metazoa</taxon>
        <taxon>Ecdysozoa</taxon>
        <taxon>Nematoda</taxon>
        <taxon>Chromadorea</taxon>
        <taxon>Rhabditida</taxon>
        <taxon>Spirurina</taxon>
        <taxon>Oxyuridomorpha</taxon>
        <taxon>Oxyuroidea</taxon>
        <taxon>Oxyuridae</taxon>
        <taxon>Enterobius</taxon>
    </lineage>
</organism>
<feature type="transmembrane region" description="Helical" evidence="5">
    <location>
        <begin position="38"/>
        <end position="58"/>
    </location>
</feature>
<evidence type="ECO:0000256" key="3">
    <source>
        <dbReference type="ARBA" id="ARBA00022989"/>
    </source>
</evidence>
<gene>
    <name evidence="6" type="ORF">EVEC_LOCUS6545</name>
</gene>
<dbReference type="PRINTS" id="PR00259">
    <property type="entry name" value="TMFOUR"/>
</dbReference>
<dbReference type="PANTHER" id="PTHR19282:SF452">
    <property type="entry name" value="LD03691P"/>
    <property type="match status" value="1"/>
</dbReference>
<protein>
    <submittedName>
        <fullName evidence="8">Tetraspanin</fullName>
    </submittedName>
</protein>
<dbReference type="WBParaSite" id="EVEC_0000702401-mRNA-1">
    <property type="protein sequence ID" value="EVEC_0000702401-mRNA-1"/>
    <property type="gene ID" value="EVEC_0000702401"/>
</dbReference>
<dbReference type="AlphaFoldDB" id="A0A0N4V9B6"/>
<keyword evidence="7" id="KW-1185">Reference proteome</keyword>
<evidence type="ECO:0000313" key="7">
    <source>
        <dbReference type="Proteomes" id="UP000274131"/>
    </source>
</evidence>
<dbReference type="PANTHER" id="PTHR19282">
    <property type="entry name" value="TETRASPANIN"/>
    <property type="match status" value="1"/>
</dbReference>
<evidence type="ECO:0000256" key="2">
    <source>
        <dbReference type="ARBA" id="ARBA00022692"/>
    </source>
</evidence>
<keyword evidence="2 5" id="KW-0812">Transmembrane</keyword>
<evidence type="ECO:0000313" key="8">
    <source>
        <dbReference type="WBParaSite" id="EVEC_0000702401-mRNA-1"/>
    </source>
</evidence>
<evidence type="ECO:0000256" key="5">
    <source>
        <dbReference type="SAM" id="Phobius"/>
    </source>
</evidence>
<proteinExistence type="predicted"/>
<reference evidence="8" key="1">
    <citation type="submission" date="2017-02" db="UniProtKB">
        <authorList>
            <consortium name="WormBaseParasite"/>
        </authorList>
    </citation>
    <scope>IDENTIFICATION</scope>
</reference>
<name>A0A0N4V9B6_ENTVE</name>
<feature type="transmembrane region" description="Helical" evidence="5">
    <location>
        <begin position="7"/>
        <end position="26"/>
    </location>
</feature>
<accession>A0A0N4V9B6</accession>
<reference evidence="6 7" key="2">
    <citation type="submission" date="2018-10" db="EMBL/GenBank/DDBJ databases">
        <authorList>
            <consortium name="Pathogen Informatics"/>
        </authorList>
    </citation>
    <scope>NUCLEOTIDE SEQUENCE [LARGE SCALE GENOMIC DNA]</scope>
</reference>
<dbReference type="EMBL" id="UXUI01008555">
    <property type="protein sequence ID" value="VDD91794.1"/>
    <property type="molecule type" value="Genomic_DNA"/>
</dbReference>
<dbReference type="Proteomes" id="UP000274131">
    <property type="component" value="Unassembled WGS sequence"/>
</dbReference>
<evidence type="ECO:0000256" key="1">
    <source>
        <dbReference type="ARBA" id="ARBA00004141"/>
    </source>
</evidence>
<dbReference type="OrthoDB" id="5845060at2759"/>
<feature type="transmembrane region" description="Helical" evidence="5">
    <location>
        <begin position="156"/>
        <end position="175"/>
    </location>
</feature>
<sequence length="195" mass="21503">MRRALYAINFLYIVIGVLLISLAAYIRNASIVTSHSLIGGIITVGVFLTLVSFLGIYGTMKHHQYMVILFCVFVVQLGVAVACLGLMSPAGVEAVVTKGWQGSSDSTIKDAQKDFNCCGLRNNSEGINCDKLNCYPSCPSCLSIITQKMYEELTRVGGFGLFFSFLDLAGIAFAMRYRNLRDPKLDPVLYFQQQQ</sequence>
<comment type="subcellular location">
    <subcellularLocation>
        <location evidence="1">Membrane</location>
        <topology evidence="1">Multi-pass membrane protein</topology>
    </subcellularLocation>
</comment>
<evidence type="ECO:0000256" key="4">
    <source>
        <dbReference type="ARBA" id="ARBA00023136"/>
    </source>
</evidence>
<keyword evidence="3 5" id="KW-1133">Transmembrane helix</keyword>
<evidence type="ECO:0000313" key="6">
    <source>
        <dbReference type="EMBL" id="VDD91794.1"/>
    </source>
</evidence>
<keyword evidence="4 5" id="KW-0472">Membrane</keyword>
<dbReference type="Pfam" id="PF00335">
    <property type="entry name" value="Tetraspanin"/>
    <property type="match status" value="1"/>
</dbReference>
<dbReference type="STRING" id="51028.A0A0N4V9B6"/>